<comment type="cofactor">
    <cofactor evidence="1">
        <name>pyridoxal 5'-phosphate</name>
        <dbReference type="ChEBI" id="CHEBI:597326"/>
    </cofactor>
</comment>
<evidence type="ECO:0000256" key="4">
    <source>
        <dbReference type="RuleBase" id="RU003560"/>
    </source>
</evidence>
<evidence type="ECO:0000256" key="5">
    <source>
        <dbReference type="SAM" id="MobiDB-lite"/>
    </source>
</evidence>
<keyword evidence="7" id="KW-1185">Reference proteome</keyword>
<dbReference type="Pfam" id="PF00202">
    <property type="entry name" value="Aminotran_3"/>
    <property type="match status" value="1"/>
</dbReference>
<dbReference type="InterPro" id="IPR015422">
    <property type="entry name" value="PyrdxlP-dep_Trfase_small"/>
</dbReference>
<name>A0ABX5NT08_9HYPH</name>
<feature type="compositionally biased region" description="Basic and acidic residues" evidence="5">
    <location>
        <begin position="14"/>
        <end position="27"/>
    </location>
</feature>
<sequence length="444" mass="47553">MSGSQAMINAFDPSKAERLDDRDRETVEKRDRLLGPSYRLFYDQPFHPVSAQGVWLHDAEGRRFLDAYNNVPSVGHCHTRVIEAVTKQMSILNTHTRYLSDGVLDFAERLLDLFPSALDRVMFTCTGSEANDLAIRVAKSATGGSGIIITRLAYHGVTETIAGLSPSLGSGVPPGRDVFAVDAPLDPRQGGDVAAAFALGVEGALAEMRRQGVRPAALLVDTIFSSDGIFSDPPGFLAPAVQLFREAGGLFIADEVQAGFGRTGDRFWGFQRHELTPDIVTMGKPMGNGYPVAAMVSRRDLLDDFGKKSRYFNTFGGSNVAMAAATAVLDIIRDEGLVENARTTGDHLRNGLIALSQSHPIIGSVRGAGLFIGVELLRGGAFDRPASQETAAVVNGLRERNILISASGPNANVLKIRPPLPFGIAEADLLLSTLDSVLQTIPVA</sequence>
<keyword evidence="3 4" id="KW-0663">Pyridoxal phosphate</keyword>
<dbReference type="InterPro" id="IPR005814">
    <property type="entry name" value="Aminotrans_3"/>
</dbReference>
<dbReference type="GO" id="GO:0008483">
    <property type="term" value="F:transaminase activity"/>
    <property type="evidence" value="ECO:0007669"/>
    <property type="project" value="UniProtKB-KW"/>
</dbReference>
<evidence type="ECO:0000256" key="1">
    <source>
        <dbReference type="ARBA" id="ARBA00001933"/>
    </source>
</evidence>
<keyword evidence="6" id="KW-0032">Aminotransferase</keyword>
<dbReference type="InterPro" id="IPR015421">
    <property type="entry name" value="PyrdxlP-dep_Trfase_major"/>
</dbReference>
<gene>
    <name evidence="6" type="ORF">DMY87_06620</name>
</gene>
<dbReference type="InterPro" id="IPR015424">
    <property type="entry name" value="PyrdxlP-dep_Trfase"/>
</dbReference>
<accession>A0ABX5NT08</accession>
<evidence type="ECO:0000256" key="2">
    <source>
        <dbReference type="ARBA" id="ARBA00008954"/>
    </source>
</evidence>
<dbReference type="Proteomes" id="UP000247536">
    <property type="component" value="Unassembled WGS sequence"/>
</dbReference>
<dbReference type="CDD" id="cd00610">
    <property type="entry name" value="OAT_like"/>
    <property type="match status" value="1"/>
</dbReference>
<evidence type="ECO:0000313" key="6">
    <source>
        <dbReference type="EMBL" id="PYB75133.1"/>
    </source>
</evidence>
<dbReference type="SUPFAM" id="SSF53383">
    <property type="entry name" value="PLP-dependent transferases"/>
    <property type="match status" value="1"/>
</dbReference>
<reference evidence="6 7" key="1">
    <citation type="submission" date="2018-06" db="EMBL/GenBank/DDBJ databases">
        <title>Rhizobium wuzhouense sp. nov., isolated from roots of Oryza officinalis.</title>
        <authorList>
            <person name="Yuan T."/>
        </authorList>
    </citation>
    <scope>NUCLEOTIDE SEQUENCE [LARGE SCALE GENOMIC DNA]</scope>
    <source>
        <strain evidence="6 7">W44</strain>
    </source>
</reference>
<evidence type="ECO:0000313" key="7">
    <source>
        <dbReference type="Proteomes" id="UP000247536"/>
    </source>
</evidence>
<dbReference type="PROSITE" id="PS00600">
    <property type="entry name" value="AA_TRANSFER_CLASS_3"/>
    <property type="match status" value="1"/>
</dbReference>
<comment type="caution">
    <text evidence="6">The sequence shown here is derived from an EMBL/GenBank/DDBJ whole genome shotgun (WGS) entry which is preliminary data.</text>
</comment>
<keyword evidence="6" id="KW-0808">Transferase</keyword>
<dbReference type="EMBL" id="QJRY01000002">
    <property type="protein sequence ID" value="PYB75133.1"/>
    <property type="molecule type" value="Genomic_DNA"/>
</dbReference>
<organism evidence="6 7">
    <name type="scientific">Rhizobium wuzhouense</name>
    <dbReference type="NCBI Taxonomy" id="1986026"/>
    <lineage>
        <taxon>Bacteria</taxon>
        <taxon>Pseudomonadati</taxon>
        <taxon>Pseudomonadota</taxon>
        <taxon>Alphaproteobacteria</taxon>
        <taxon>Hyphomicrobiales</taxon>
        <taxon>Rhizobiaceae</taxon>
        <taxon>Rhizobium/Agrobacterium group</taxon>
        <taxon>Rhizobium</taxon>
    </lineage>
</organism>
<proteinExistence type="inferred from homology"/>
<dbReference type="Gene3D" id="3.90.1150.10">
    <property type="entry name" value="Aspartate Aminotransferase, domain 1"/>
    <property type="match status" value="1"/>
</dbReference>
<evidence type="ECO:0000256" key="3">
    <source>
        <dbReference type="ARBA" id="ARBA00022898"/>
    </source>
</evidence>
<comment type="similarity">
    <text evidence="2 4">Belongs to the class-III pyridoxal-phosphate-dependent aminotransferase family.</text>
</comment>
<dbReference type="InterPro" id="IPR049704">
    <property type="entry name" value="Aminotrans_3_PPA_site"/>
</dbReference>
<dbReference type="PIRSF" id="PIRSF000521">
    <property type="entry name" value="Transaminase_4ab_Lys_Orn"/>
    <property type="match status" value="1"/>
</dbReference>
<protein>
    <submittedName>
        <fullName evidence="6">Aspartate aminotransferase family protein</fullName>
    </submittedName>
</protein>
<dbReference type="PANTHER" id="PTHR45688:SF13">
    <property type="entry name" value="ALANINE--GLYOXYLATE AMINOTRANSFERASE 2-LIKE"/>
    <property type="match status" value="1"/>
</dbReference>
<feature type="region of interest" description="Disordered" evidence="5">
    <location>
        <begin position="1"/>
        <end position="27"/>
    </location>
</feature>
<dbReference type="Gene3D" id="3.40.640.10">
    <property type="entry name" value="Type I PLP-dependent aspartate aminotransferase-like (Major domain)"/>
    <property type="match status" value="1"/>
</dbReference>
<keyword evidence="6" id="KW-0614">Plasmid</keyword>
<dbReference type="RefSeq" id="WP_110790522.1">
    <property type="nucleotide sequence ID" value="NZ_QJRY01000002.1"/>
</dbReference>
<dbReference type="PANTHER" id="PTHR45688">
    <property type="match status" value="1"/>
</dbReference>